<evidence type="ECO:0000256" key="5">
    <source>
        <dbReference type="ARBA" id="ARBA00023235"/>
    </source>
</evidence>
<dbReference type="AlphaFoldDB" id="A0A1H7D7S8"/>
<evidence type="ECO:0000256" key="2">
    <source>
        <dbReference type="ARBA" id="ARBA00002147"/>
    </source>
</evidence>
<reference evidence="8 9" key="1">
    <citation type="submission" date="2016-10" db="EMBL/GenBank/DDBJ databases">
        <authorList>
            <person name="de Groot N.N."/>
        </authorList>
    </citation>
    <scope>NUCLEOTIDE SEQUENCE [LARGE SCALE GENOMIC DNA]</scope>
    <source>
        <strain evidence="8 9">DSM 2179</strain>
    </source>
</reference>
<dbReference type="GO" id="GO:0047465">
    <property type="term" value="F:N-acylglucosamine-6-phosphate 2-epimerase activity"/>
    <property type="evidence" value="ECO:0007669"/>
    <property type="project" value="UniProtKB-EC"/>
</dbReference>
<comment type="similarity">
    <text evidence="4 7">Belongs to the NanE family.</text>
</comment>
<accession>A0A1H7D7S8</accession>
<dbReference type="EMBL" id="FNZK01000032">
    <property type="protein sequence ID" value="SEJ96937.1"/>
    <property type="molecule type" value="Genomic_DNA"/>
</dbReference>
<keyword evidence="9" id="KW-1185">Reference proteome</keyword>
<dbReference type="UniPathway" id="UPA00629">
    <property type="reaction ID" value="UER00682"/>
</dbReference>
<comment type="pathway">
    <text evidence="3 7">Amino-sugar metabolism; N-acetylneuraminate degradation; D-fructose 6-phosphate from N-acetylneuraminate: step 3/5.</text>
</comment>
<dbReference type="GO" id="GO:0006053">
    <property type="term" value="P:N-acetylmannosamine catabolic process"/>
    <property type="evidence" value="ECO:0007669"/>
    <property type="project" value="TreeGrafter"/>
</dbReference>
<dbReference type="Proteomes" id="UP000199662">
    <property type="component" value="Unassembled WGS sequence"/>
</dbReference>
<evidence type="ECO:0000313" key="9">
    <source>
        <dbReference type="Proteomes" id="UP000199662"/>
    </source>
</evidence>
<evidence type="ECO:0000256" key="3">
    <source>
        <dbReference type="ARBA" id="ARBA00005081"/>
    </source>
</evidence>
<comment type="catalytic activity">
    <reaction evidence="1 7">
        <text>an N-acyl-D-glucosamine 6-phosphate = an N-acyl-D-mannosamine 6-phosphate</text>
        <dbReference type="Rhea" id="RHEA:23932"/>
        <dbReference type="ChEBI" id="CHEBI:57599"/>
        <dbReference type="ChEBI" id="CHEBI:57666"/>
        <dbReference type="EC" id="5.1.3.9"/>
    </reaction>
</comment>
<dbReference type="STRING" id="84035.SAMN05660742_1325"/>
<dbReference type="PANTHER" id="PTHR36204:SF1">
    <property type="entry name" value="N-ACETYLMANNOSAMINE-6-PHOSPHATE 2-EPIMERASE-RELATED"/>
    <property type="match status" value="1"/>
</dbReference>
<evidence type="ECO:0000313" key="8">
    <source>
        <dbReference type="EMBL" id="SEJ96937.1"/>
    </source>
</evidence>
<evidence type="ECO:0000256" key="7">
    <source>
        <dbReference type="HAMAP-Rule" id="MF_01235"/>
    </source>
</evidence>
<dbReference type="GO" id="GO:0019262">
    <property type="term" value="P:N-acetylneuraminate catabolic process"/>
    <property type="evidence" value="ECO:0007669"/>
    <property type="project" value="UniProtKB-UniRule"/>
</dbReference>
<evidence type="ECO:0000256" key="6">
    <source>
        <dbReference type="ARBA" id="ARBA00023277"/>
    </source>
</evidence>
<sequence>MLAQIKGKLLVSCQALPNEPLHSPFIMGRMAKAAQEGGAVAIRAQGVADIQEIKKITGLPVIGLIKRNYADSAIYITPTIREVDELLATGCEMIALDMTNRKRPNGESMQSLVARIKKQKVEVLADISTYEEAVQAVQYGVDAVSTTMVGYTDYSNLSIGPDFALIEKLAADLTIPVLAEGKINTPEDLAHVFAAGAYAAIVGSAITRPQLITKKFAAVIQN</sequence>
<name>A0A1H7D7S8_9FIRM</name>
<dbReference type="InterPro" id="IPR007260">
    <property type="entry name" value="NanE"/>
</dbReference>
<dbReference type="EC" id="5.1.3.9" evidence="7"/>
<dbReference type="InterPro" id="IPR013785">
    <property type="entry name" value="Aldolase_TIM"/>
</dbReference>
<protein>
    <recommendedName>
        <fullName evidence="7">Putative N-acetylmannosamine-6-phosphate 2-epimerase</fullName>
        <ecNumber evidence="7">5.1.3.9</ecNumber>
    </recommendedName>
    <alternativeName>
        <fullName evidence="7">ManNAc-6-P epimerase</fullName>
    </alternativeName>
</protein>
<dbReference type="InterPro" id="IPR011060">
    <property type="entry name" value="RibuloseP-bd_barrel"/>
</dbReference>
<keyword evidence="6 7" id="KW-0119">Carbohydrate metabolism</keyword>
<comment type="function">
    <text evidence="2 7">Converts N-acetylmannosamine-6-phosphate (ManNAc-6-P) to N-acetylglucosamine-6-phosphate (GlcNAc-6-P).</text>
</comment>
<dbReference type="HAMAP" id="MF_01235">
    <property type="entry name" value="ManNAc6P_epimer"/>
    <property type="match status" value="1"/>
</dbReference>
<dbReference type="RefSeq" id="WP_091835897.1">
    <property type="nucleotide sequence ID" value="NZ_FNZK01000032.1"/>
</dbReference>
<evidence type="ECO:0000256" key="1">
    <source>
        <dbReference type="ARBA" id="ARBA00000056"/>
    </source>
</evidence>
<gene>
    <name evidence="7" type="primary">nanE</name>
    <name evidence="8" type="ORF">SAMN05660742_1325</name>
</gene>
<dbReference type="Gene3D" id="3.20.20.70">
    <property type="entry name" value="Aldolase class I"/>
    <property type="match status" value="1"/>
</dbReference>
<organism evidence="8 9">
    <name type="scientific">Propionispira arboris</name>
    <dbReference type="NCBI Taxonomy" id="84035"/>
    <lineage>
        <taxon>Bacteria</taxon>
        <taxon>Bacillati</taxon>
        <taxon>Bacillota</taxon>
        <taxon>Negativicutes</taxon>
        <taxon>Selenomonadales</taxon>
        <taxon>Selenomonadaceae</taxon>
        <taxon>Propionispira</taxon>
    </lineage>
</organism>
<dbReference type="PANTHER" id="PTHR36204">
    <property type="entry name" value="N-ACETYLMANNOSAMINE-6-PHOSPHATE 2-EPIMERASE-RELATED"/>
    <property type="match status" value="1"/>
</dbReference>
<dbReference type="GO" id="GO:0005829">
    <property type="term" value="C:cytosol"/>
    <property type="evidence" value="ECO:0007669"/>
    <property type="project" value="TreeGrafter"/>
</dbReference>
<dbReference type="SUPFAM" id="SSF51366">
    <property type="entry name" value="Ribulose-phoshate binding barrel"/>
    <property type="match status" value="1"/>
</dbReference>
<dbReference type="GO" id="GO:0005975">
    <property type="term" value="P:carbohydrate metabolic process"/>
    <property type="evidence" value="ECO:0007669"/>
    <property type="project" value="UniProtKB-UniRule"/>
</dbReference>
<proteinExistence type="inferred from homology"/>
<keyword evidence="5 7" id="KW-0413">Isomerase</keyword>
<evidence type="ECO:0000256" key="4">
    <source>
        <dbReference type="ARBA" id="ARBA00007439"/>
    </source>
</evidence>
<dbReference type="FunFam" id="3.20.20.70:FF:000035">
    <property type="entry name" value="Putative N-acetylmannosamine-6-phosphate 2-epimerase"/>
    <property type="match status" value="1"/>
</dbReference>
<dbReference type="CDD" id="cd04729">
    <property type="entry name" value="NanE"/>
    <property type="match status" value="1"/>
</dbReference>
<dbReference type="Pfam" id="PF04131">
    <property type="entry name" value="NanE"/>
    <property type="match status" value="1"/>
</dbReference>
<dbReference type="NCBIfam" id="NF002231">
    <property type="entry name" value="PRK01130.1"/>
    <property type="match status" value="1"/>
</dbReference>